<evidence type="ECO:0000313" key="2">
    <source>
        <dbReference type="Proteomes" id="UP000887013"/>
    </source>
</evidence>
<organism evidence="1 2">
    <name type="scientific">Nephila pilipes</name>
    <name type="common">Giant wood spider</name>
    <name type="synonym">Nephila maculata</name>
    <dbReference type="NCBI Taxonomy" id="299642"/>
    <lineage>
        <taxon>Eukaryota</taxon>
        <taxon>Metazoa</taxon>
        <taxon>Ecdysozoa</taxon>
        <taxon>Arthropoda</taxon>
        <taxon>Chelicerata</taxon>
        <taxon>Arachnida</taxon>
        <taxon>Araneae</taxon>
        <taxon>Araneomorphae</taxon>
        <taxon>Entelegynae</taxon>
        <taxon>Araneoidea</taxon>
        <taxon>Nephilidae</taxon>
        <taxon>Nephila</taxon>
    </lineage>
</organism>
<dbReference type="EMBL" id="BMAW01104176">
    <property type="protein sequence ID" value="GFT12901.1"/>
    <property type="molecule type" value="Genomic_DNA"/>
</dbReference>
<comment type="caution">
    <text evidence="1">The sequence shown here is derived from an EMBL/GenBank/DDBJ whole genome shotgun (WGS) entry which is preliminary data.</text>
</comment>
<gene>
    <name evidence="1" type="ORF">NPIL_519271</name>
</gene>
<evidence type="ECO:0000313" key="1">
    <source>
        <dbReference type="EMBL" id="GFT12901.1"/>
    </source>
</evidence>
<keyword evidence="2" id="KW-1185">Reference proteome</keyword>
<proteinExistence type="predicted"/>
<sequence length="107" mass="12031">MFRSPNPQKRGFLLRVREREDIKIQTLSADQEADGQNVGETAVTVAVSERADAQKLGEAAICTEVRSNLRRERKFGSKRKEFFLKAATVGGVEALLKLYCERSESIE</sequence>
<dbReference type="Proteomes" id="UP000887013">
    <property type="component" value="Unassembled WGS sequence"/>
</dbReference>
<protein>
    <submittedName>
        <fullName evidence="1">Uncharacterized protein</fullName>
    </submittedName>
</protein>
<accession>A0A8X6NFX9</accession>
<dbReference type="AlphaFoldDB" id="A0A8X6NFX9"/>
<reference evidence="1" key="1">
    <citation type="submission" date="2020-08" db="EMBL/GenBank/DDBJ databases">
        <title>Multicomponent nature underlies the extraordinary mechanical properties of spider dragline silk.</title>
        <authorList>
            <person name="Kono N."/>
            <person name="Nakamura H."/>
            <person name="Mori M."/>
            <person name="Yoshida Y."/>
            <person name="Ohtoshi R."/>
            <person name="Malay A.D."/>
            <person name="Moran D.A.P."/>
            <person name="Tomita M."/>
            <person name="Numata K."/>
            <person name="Arakawa K."/>
        </authorList>
    </citation>
    <scope>NUCLEOTIDE SEQUENCE</scope>
</reference>
<name>A0A8X6NFX9_NEPPI</name>